<evidence type="ECO:0000313" key="2">
    <source>
        <dbReference type="EMBL" id="MFC3140451.1"/>
    </source>
</evidence>
<feature type="transmembrane region" description="Helical" evidence="1">
    <location>
        <begin position="34"/>
        <end position="55"/>
    </location>
</feature>
<accession>A0ABV7GJH3</accession>
<keyword evidence="1" id="KW-0812">Transmembrane</keyword>
<protein>
    <submittedName>
        <fullName evidence="2">Uncharacterized protein</fullName>
    </submittedName>
</protein>
<dbReference type="RefSeq" id="WP_248934343.1">
    <property type="nucleotide sequence ID" value="NZ_JAKILF010000001.1"/>
</dbReference>
<reference evidence="3" key="1">
    <citation type="journal article" date="2019" name="Int. J. Syst. Evol. Microbiol.">
        <title>The Global Catalogue of Microorganisms (GCM) 10K type strain sequencing project: providing services to taxonomists for standard genome sequencing and annotation.</title>
        <authorList>
            <consortium name="The Broad Institute Genomics Platform"/>
            <consortium name="The Broad Institute Genome Sequencing Center for Infectious Disease"/>
            <person name="Wu L."/>
            <person name="Ma J."/>
        </authorList>
    </citation>
    <scope>NUCLEOTIDE SEQUENCE [LARGE SCALE GENOMIC DNA]</scope>
    <source>
        <strain evidence="3">KCTC 52277</strain>
    </source>
</reference>
<feature type="transmembrane region" description="Helical" evidence="1">
    <location>
        <begin position="6"/>
        <end position="27"/>
    </location>
</feature>
<name>A0ABV7GJH3_9GAMM</name>
<evidence type="ECO:0000256" key="1">
    <source>
        <dbReference type="SAM" id="Phobius"/>
    </source>
</evidence>
<dbReference type="EMBL" id="JBHRTD010000018">
    <property type="protein sequence ID" value="MFC3140451.1"/>
    <property type="molecule type" value="Genomic_DNA"/>
</dbReference>
<sequence length="70" mass="7951">MSINATFLGQLIILNALILIPLTWWFARGKTRQLVSTVFMAVILSIIFFPLGWLYCGYWSMKSPSPEVQG</sequence>
<keyword evidence="1" id="KW-1133">Transmembrane helix</keyword>
<proteinExistence type="predicted"/>
<keyword evidence="3" id="KW-1185">Reference proteome</keyword>
<organism evidence="2 3">
    <name type="scientific">Shewanella submarina</name>
    <dbReference type="NCBI Taxonomy" id="2016376"/>
    <lineage>
        <taxon>Bacteria</taxon>
        <taxon>Pseudomonadati</taxon>
        <taxon>Pseudomonadota</taxon>
        <taxon>Gammaproteobacteria</taxon>
        <taxon>Alteromonadales</taxon>
        <taxon>Shewanellaceae</taxon>
        <taxon>Shewanella</taxon>
    </lineage>
</organism>
<comment type="caution">
    <text evidence="2">The sequence shown here is derived from an EMBL/GenBank/DDBJ whole genome shotgun (WGS) entry which is preliminary data.</text>
</comment>
<dbReference type="Proteomes" id="UP001595621">
    <property type="component" value="Unassembled WGS sequence"/>
</dbReference>
<keyword evidence="1" id="KW-0472">Membrane</keyword>
<gene>
    <name evidence="2" type="ORF">ACFOE0_20030</name>
</gene>
<evidence type="ECO:0000313" key="3">
    <source>
        <dbReference type="Proteomes" id="UP001595621"/>
    </source>
</evidence>